<accession>A0A1I1X0A5</accession>
<evidence type="ECO:0000313" key="1">
    <source>
        <dbReference type="EMBL" id="SFE00772.1"/>
    </source>
</evidence>
<dbReference type="eggNOG" id="COG3210">
    <property type="taxonomic scope" value="Bacteria"/>
</dbReference>
<dbReference type="RefSeq" id="WP_010526676.1">
    <property type="nucleotide sequence ID" value="NZ_AFSL01000015.1"/>
</dbReference>
<dbReference type="STRING" id="385682.SAMN05444380_10594"/>
<protein>
    <submittedName>
        <fullName evidence="1">Gliding motility-associated C-terminal domain-containing protein</fullName>
    </submittedName>
</protein>
<dbReference type="Proteomes" id="UP000181976">
    <property type="component" value="Unassembled WGS sequence"/>
</dbReference>
<keyword evidence="2" id="KW-1185">Reference proteome</keyword>
<dbReference type="InterPro" id="IPR026341">
    <property type="entry name" value="T9SS_type_B"/>
</dbReference>
<dbReference type="InParanoid" id="A0A1I1X0A5"/>
<dbReference type="SUPFAM" id="SSF103647">
    <property type="entry name" value="TSP type-3 repeat"/>
    <property type="match status" value="1"/>
</dbReference>
<evidence type="ECO:0000313" key="2">
    <source>
        <dbReference type="Proteomes" id="UP000181976"/>
    </source>
</evidence>
<organism evidence="1 2">
    <name type="scientific">Thermophagus xiamenensis</name>
    <dbReference type="NCBI Taxonomy" id="385682"/>
    <lineage>
        <taxon>Bacteria</taxon>
        <taxon>Pseudomonadati</taxon>
        <taxon>Bacteroidota</taxon>
        <taxon>Bacteroidia</taxon>
        <taxon>Marinilabiliales</taxon>
        <taxon>Marinilabiliaceae</taxon>
        <taxon>Thermophagus</taxon>
    </lineage>
</organism>
<dbReference type="Pfam" id="PF13585">
    <property type="entry name" value="CHU_C"/>
    <property type="match status" value="1"/>
</dbReference>
<dbReference type="NCBIfam" id="TIGR04131">
    <property type="entry name" value="Bac_Flav_CTERM"/>
    <property type="match status" value="1"/>
</dbReference>
<dbReference type="GO" id="GO:0005509">
    <property type="term" value="F:calcium ion binding"/>
    <property type="evidence" value="ECO:0007669"/>
    <property type="project" value="InterPro"/>
</dbReference>
<proteinExistence type="predicted"/>
<dbReference type="Pfam" id="PF17963">
    <property type="entry name" value="Big_9"/>
    <property type="match status" value="1"/>
</dbReference>
<gene>
    <name evidence="1" type="ORF">SAMN05444380_10594</name>
</gene>
<dbReference type="EMBL" id="FONA01000005">
    <property type="protein sequence ID" value="SFE00772.1"/>
    <property type="molecule type" value="Genomic_DNA"/>
</dbReference>
<sequence length="336" mass="36503">MPIKSSTGKYLFPLLLFFITIGSKGNNVTLSLTGGLLSEGDEMVISRLAGGSVLINRTHEIIPAHSVKAYPVRSNTTEMTGVEIAQANEGPILSDDEYNTDQDRVLNGSSLLDNDEDPNGDELMINTTPVSPPEHGTLVINPDGTFTYTPHQGFAGTDSFVYEACDNGDPPLCATASVSILVVEVADHDNDGIPTEEEGYIDTDNDGIPNYLDPDSDNDGMGDAEEGTGDCDSDQIPDYLDTDPCFTVPEGFSPNDDGINEVLNIRWVQLYNQVSIMIFNRWGSTVFREENFSGQWDGLSNTGITIGKKLPAGTYYYIITIGDINKKISGNIYMAW</sequence>
<dbReference type="InterPro" id="IPR028974">
    <property type="entry name" value="TSP_type-3_rpt"/>
</dbReference>
<dbReference type="AlphaFoldDB" id="A0A1I1X0A5"/>
<reference evidence="1 2" key="1">
    <citation type="submission" date="2016-10" db="EMBL/GenBank/DDBJ databases">
        <authorList>
            <person name="de Groot N.N."/>
        </authorList>
    </citation>
    <scope>NUCLEOTIDE SEQUENCE [LARGE SCALE GENOMIC DNA]</scope>
    <source>
        <strain evidence="1 2">DSM 19012</strain>
    </source>
</reference>
<dbReference type="Gene3D" id="2.60.40.3440">
    <property type="match status" value="1"/>
</dbReference>
<dbReference type="OrthoDB" id="1117451at2"/>
<name>A0A1I1X0A5_9BACT</name>